<gene>
    <name evidence="2" type="ORF">IAD23_00645</name>
</gene>
<evidence type="ECO:0000313" key="3">
    <source>
        <dbReference type="Proteomes" id="UP000824125"/>
    </source>
</evidence>
<sequence length="195" mass="21417">MKKKFSEAIINNQIVIIVFVIYVFGLIAGSVCYNSIDSESVKAVTDELLSFKQKTFTQQLVNDLCLNMTMYFLTFIFGLCCIGLPAVSLMPFLIGIINSVKISYFYLNYGTKGIGYTLLMILPGASMFVAVSVLSACDGIDMSRVLFKAAFRGGSFDKSLAFQYLKEFLFFGIATIVISVLNALLTTSLSSIIAL</sequence>
<organism evidence="2 3">
    <name type="scientific">Candidatus Scybalenecus merdavium</name>
    <dbReference type="NCBI Taxonomy" id="2840939"/>
    <lineage>
        <taxon>Bacteria</taxon>
        <taxon>Bacillati</taxon>
        <taxon>Bacillota</taxon>
        <taxon>Clostridia</taxon>
        <taxon>Eubacteriales</taxon>
        <taxon>Oscillospiraceae</taxon>
        <taxon>Oscillospiraceae incertae sedis</taxon>
        <taxon>Candidatus Scybalenecus</taxon>
    </lineage>
</organism>
<proteinExistence type="predicted"/>
<feature type="transmembrane region" description="Helical" evidence="1">
    <location>
        <begin position="114"/>
        <end position="136"/>
    </location>
</feature>
<protein>
    <submittedName>
        <fullName evidence="2">Stage II sporulation protein M</fullName>
    </submittedName>
</protein>
<comment type="caution">
    <text evidence="2">The sequence shown here is derived from an EMBL/GenBank/DDBJ whole genome shotgun (WGS) entry which is preliminary data.</text>
</comment>
<dbReference type="Pfam" id="PF01944">
    <property type="entry name" value="SpoIIM"/>
    <property type="match status" value="1"/>
</dbReference>
<feature type="transmembrane region" description="Helical" evidence="1">
    <location>
        <begin position="12"/>
        <end position="36"/>
    </location>
</feature>
<evidence type="ECO:0000256" key="1">
    <source>
        <dbReference type="SAM" id="Phobius"/>
    </source>
</evidence>
<dbReference type="InterPro" id="IPR002798">
    <property type="entry name" value="SpoIIM-like"/>
</dbReference>
<dbReference type="Proteomes" id="UP000824125">
    <property type="component" value="Unassembled WGS sequence"/>
</dbReference>
<keyword evidence="1" id="KW-1133">Transmembrane helix</keyword>
<reference evidence="2" key="1">
    <citation type="submission" date="2020-10" db="EMBL/GenBank/DDBJ databases">
        <authorList>
            <person name="Gilroy R."/>
        </authorList>
    </citation>
    <scope>NUCLEOTIDE SEQUENCE</scope>
    <source>
        <strain evidence="2">CHK176-6737</strain>
    </source>
</reference>
<dbReference type="AlphaFoldDB" id="A0A9D1SMU6"/>
<reference evidence="2" key="2">
    <citation type="journal article" date="2021" name="PeerJ">
        <title>Extensive microbial diversity within the chicken gut microbiome revealed by metagenomics and culture.</title>
        <authorList>
            <person name="Gilroy R."/>
            <person name="Ravi A."/>
            <person name="Getino M."/>
            <person name="Pursley I."/>
            <person name="Horton D.L."/>
            <person name="Alikhan N.F."/>
            <person name="Baker D."/>
            <person name="Gharbi K."/>
            <person name="Hall N."/>
            <person name="Watson M."/>
            <person name="Adriaenssens E.M."/>
            <person name="Foster-Nyarko E."/>
            <person name="Jarju S."/>
            <person name="Secka A."/>
            <person name="Antonio M."/>
            <person name="Oren A."/>
            <person name="Chaudhuri R.R."/>
            <person name="La Ragione R."/>
            <person name="Hildebrand F."/>
            <person name="Pallen M.J."/>
        </authorList>
    </citation>
    <scope>NUCLEOTIDE SEQUENCE</scope>
    <source>
        <strain evidence="2">CHK176-6737</strain>
    </source>
</reference>
<feature type="transmembrane region" description="Helical" evidence="1">
    <location>
        <begin position="168"/>
        <end position="194"/>
    </location>
</feature>
<evidence type="ECO:0000313" key="2">
    <source>
        <dbReference type="EMBL" id="HIU68449.1"/>
    </source>
</evidence>
<accession>A0A9D1SMU6</accession>
<dbReference type="EMBL" id="DVNM01000002">
    <property type="protein sequence ID" value="HIU68449.1"/>
    <property type="molecule type" value="Genomic_DNA"/>
</dbReference>
<keyword evidence="1" id="KW-0472">Membrane</keyword>
<keyword evidence="1" id="KW-0812">Transmembrane</keyword>
<name>A0A9D1SMU6_9FIRM</name>
<feature type="transmembrane region" description="Helical" evidence="1">
    <location>
        <begin position="70"/>
        <end position="94"/>
    </location>
</feature>